<evidence type="ECO:0000256" key="6">
    <source>
        <dbReference type="ARBA" id="ARBA00034078"/>
    </source>
</evidence>
<gene>
    <name evidence="8" type="ORF">DYP60_05660</name>
</gene>
<keyword evidence="5 7" id="KW-0411">Iron-sulfur</keyword>
<feature type="binding site" evidence="7">
    <location>
        <position position="80"/>
    </location>
    <ligand>
        <name>[2Fe-2S] cluster</name>
        <dbReference type="ChEBI" id="CHEBI:190135"/>
    </ligand>
</feature>
<dbReference type="GO" id="GO:0051537">
    <property type="term" value="F:2 iron, 2 sulfur cluster binding"/>
    <property type="evidence" value="ECO:0007669"/>
    <property type="project" value="UniProtKB-KW"/>
</dbReference>
<dbReference type="EMBL" id="QUWK01000005">
    <property type="protein sequence ID" value="RFU95113.1"/>
    <property type="molecule type" value="Genomic_DNA"/>
</dbReference>
<dbReference type="AlphaFoldDB" id="A0A372MI41"/>
<feature type="binding site" evidence="7">
    <location>
        <position position="125"/>
    </location>
    <ligand>
        <name>[2Fe-2S] cluster</name>
        <dbReference type="ChEBI" id="CHEBI:190135"/>
    </ligand>
</feature>
<dbReference type="PANTHER" id="PTHR43342">
    <property type="entry name" value="NADH-QUINONE OXIDOREDUCTASE, E SUBUNIT"/>
    <property type="match status" value="1"/>
</dbReference>
<comment type="cofactor">
    <cofactor evidence="6">
        <name>[2Fe-2S] cluster</name>
        <dbReference type="ChEBI" id="CHEBI:190135"/>
    </cofactor>
</comment>
<sequence>MNDRANEIAAIVSKHRERHGALLSILEAVQRTNEHNYLPKQELVMVAKELGVPLSQIYSVVTFYAFFNLKAQGEHVITVCRGTACHTRGSKPLLDNVLHMLGIELDEDGMATTPDYRFTVHTVACFGQCALAPVIAIDEVIHSMVTEEKLATMIEALSARKEGA</sequence>
<reference evidence="9" key="1">
    <citation type="submission" date="2018-08" db="EMBL/GenBank/DDBJ databases">
        <authorList>
            <person name="Grouzdev D.S."/>
            <person name="Krutkina M.S."/>
        </authorList>
    </citation>
    <scope>NUCLEOTIDE SEQUENCE [LARGE SCALE GENOMIC DNA]</scope>
    <source>
        <strain evidence="9">4-11</strain>
    </source>
</reference>
<feature type="binding site" evidence="7">
    <location>
        <position position="129"/>
    </location>
    <ligand>
        <name>[2Fe-2S] cluster</name>
        <dbReference type="ChEBI" id="CHEBI:190135"/>
    </ligand>
</feature>
<dbReference type="Gene3D" id="3.40.30.10">
    <property type="entry name" value="Glutaredoxin"/>
    <property type="match status" value="1"/>
</dbReference>
<keyword evidence="9" id="KW-1185">Reference proteome</keyword>
<dbReference type="Proteomes" id="UP000264002">
    <property type="component" value="Unassembled WGS sequence"/>
</dbReference>
<evidence type="ECO:0000313" key="9">
    <source>
        <dbReference type="Proteomes" id="UP000264002"/>
    </source>
</evidence>
<evidence type="ECO:0000256" key="7">
    <source>
        <dbReference type="PIRSR" id="PIRSR000216-1"/>
    </source>
</evidence>
<dbReference type="GO" id="GO:0016491">
    <property type="term" value="F:oxidoreductase activity"/>
    <property type="evidence" value="ECO:0007669"/>
    <property type="project" value="InterPro"/>
</dbReference>
<dbReference type="Gene3D" id="1.10.10.1590">
    <property type="entry name" value="NADH-quinone oxidoreductase subunit E"/>
    <property type="match status" value="1"/>
</dbReference>
<dbReference type="PIRSF" id="PIRSF000216">
    <property type="entry name" value="NADH_DH_24kDa"/>
    <property type="match status" value="1"/>
</dbReference>
<proteinExistence type="inferred from homology"/>
<keyword evidence="3 7" id="KW-0479">Metal-binding</keyword>
<evidence type="ECO:0000256" key="4">
    <source>
        <dbReference type="ARBA" id="ARBA00023004"/>
    </source>
</evidence>
<comment type="caution">
    <text evidence="8">The sequence shown here is derived from an EMBL/GenBank/DDBJ whole genome shotgun (WGS) entry which is preliminary data.</text>
</comment>
<dbReference type="InterPro" id="IPR002023">
    <property type="entry name" value="NuoE-like"/>
</dbReference>
<reference evidence="8 9" key="2">
    <citation type="submission" date="2018-09" db="EMBL/GenBank/DDBJ databases">
        <title>Genome of Sphaerochaeta halotolerans strain 4-11.</title>
        <authorList>
            <person name="Nazina T.N."/>
            <person name="Sokolova D.S."/>
        </authorList>
    </citation>
    <scope>NUCLEOTIDE SEQUENCE [LARGE SCALE GENOMIC DNA]</scope>
    <source>
        <strain evidence="8 9">4-11</strain>
    </source>
</reference>
<comment type="cofactor">
    <cofactor evidence="7">
        <name>[2Fe-2S] cluster</name>
        <dbReference type="ChEBI" id="CHEBI:190135"/>
    </cofactor>
    <text evidence="7">Binds 1 [2Fe-2S] cluster.</text>
</comment>
<accession>A0A372MI41</accession>
<dbReference type="CDD" id="cd03064">
    <property type="entry name" value="TRX_Fd_NuoE"/>
    <property type="match status" value="1"/>
</dbReference>
<evidence type="ECO:0000313" key="8">
    <source>
        <dbReference type="EMBL" id="RFU95113.1"/>
    </source>
</evidence>
<protein>
    <submittedName>
        <fullName evidence="8">NAD(P)H-dependent oxidoreductase subunit E</fullName>
    </submittedName>
</protein>
<keyword evidence="2 7" id="KW-0001">2Fe-2S</keyword>
<organism evidence="8 9">
    <name type="scientific">Sphaerochaeta halotolerans</name>
    <dbReference type="NCBI Taxonomy" id="2293840"/>
    <lineage>
        <taxon>Bacteria</taxon>
        <taxon>Pseudomonadati</taxon>
        <taxon>Spirochaetota</taxon>
        <taxon>Spirochaetia</taxon>
        <taxon>Spirochaetales</taxon>
        <taxon>Sphaerochaetaceae</taxon>
        <taxon>Sphaerochaeta</taxon>
    </lineage>
</organism>
<evidence type="ECO:0000256" key="5">
    <source>
        <dbReference type="ARBA" id="ARBA00023014"/>
    </source>
</evidence>
<dbReference type="GO" id="GO:0046872">
    <property type="term" value="F:metal ion binding"/>
    <property type="evidence" value="ECO:0007669"/>
    <property type="project" value="UniProtKB-KW"/>
</dbReference>
<dbReference type="InterPro" id="IPR028431">
    <property type="entry name" value="NADP_DH_HndA-like"/>
</dbReference>
<evidence type="ECO:0000256" key="3">
    <source>
        <dbReference type="ARBA" id="ARBA00022723"/>
    </source>
</evidence>
<dbReference type="RefSeq" id="WP_117329922.1">
    <property type="nucleotide sequence ID" value="NZ_QUWK01000005.1"/>
</dbReference>
<feature type="binding site" evidence="7">
    <location>
        <position position="85"/>
    </location>
    <ligand>
        <name>[2Fe-2S] cluster</name>
        <dbReference type="ChEBI" id="CHEBI:190135"/>
    </ligand>
</feature>
<dbReference type="Pfam" id="PF01257">
    <property type="entry name" value="2Fe-2S_thioredx"/>
    <property type="match status" value="1"/>
</dbReference>
<dbReference type="InterPro" id="IPR036249">
    <property type="entry name" value="Thioredoxin-like_sf"/>
</dbReference>
<dbReference type="InterPro" id="IPR042128">
    <property type="entry name" value="NuoE_dom"/>
</dbReference>
<dbReference type="SUPFAM" id="SSF52833">
    <property type="entry name" value="Thioredoxin-like"/>
    <property type="match status" value="1"/>
</dbReference>
<comment type="similarity">
    <text evidence="1">Belongs to the complex I 24 kDa subunit family.</text>
</comment>
<dbReference type="PANTHER" id="PTHR43342:SF2">
    <property type="entry name" value="POTENTIAL NAD-REDUCING HYDROGENASE SUBUNIT"/>
    <property type="match status" value="1"/>
</dbReference>
<evidence type="ECO:0000256" key="2">
    <source>
        <dbReference type="ARBA" id="ARBA00022714"/>
    </source>
</evidence>
<name>A0A372MI41_9SPIR</name>
<keyword evidence="4 7" id="KW-0408">Iron</keyword>
<dbReference type="InterPro" id="IPR041921">
    <property type="entry name" value="NuoE_N"/>
</dbReference>
<dbReference type="OrthoDB" id="9807941at2"/>
<evidence type="ECO:0000256" key="1">
    <source>
        <dbReference type="ARBA" id="ARBA00010643"/>
    </source>
</evidence>